<evidence type="ECO:0000256" key="3">
    <source>
        <dbReference type="ARBA" id="ARBA00022982"/>
    </source>
</evidence>
<dbReference type="RefSeq" id="WP_119330062.1">
    <property type="nucleotide sequence ID" value="NZ_JBHSJH010000002.1"/>
</dbReference>
<dbReference type="InterPro" id="IPR013766">
    <property type="entry name" value="Thioredoxin_domain"/>
</dbReference>
<evidence type="ECO:0000256" key="5">
    <source>
        <dbReference type="ARBA" id="ARBA00023284"/>
    </source>
</evidence>
<evidence type="ECO:0000256" key="2">
    <source>
        <dbReference type="ARBA" id="ARBA00022448"/>
    </source>
</evidence>
<dbReference type="PROSITE" id="PS51352">
    <property type="entry name" value="THIOREDOXIN_2"/>
    <property type="match status" value="1"/>
</dbReference>
<evidence type="ECO:0000313" key="10">
    <source>
        <dbReference type="Proteomes" id="UP001595926"/>
    </source>
</evidence>
<reference evidence="10" key="1">
    <citation type="journal article" date="2019" name="Int. J. Syst. Evol. Microbiol.">
        <title>The Global Catalogue of Microorganisms (GCM) 10K type strain sequencing project: providing services to taxonomists for standard genome sequencing and annotation.</title>
        <authorList>
            <consortium name="The Broad Institute Genomics Platform"/>
            <consortium name="The Broad Institute Genome Sequencing Center for Infectious Disease"/>
            <person name="Wu L."/>
            <person name="Ma J."/>
        </authorList>
    </citation>
    <scope>NUCLEOTIDE SEQUENCE [LARGE SCALE GENOMIC DNA]</scope>
    <source>
        <strain evidence="10">CGMCC 1.13718</strain>
    </source>
</reference>
<dbReference type="SUPFAM" id="SSF52833">
    <property type="entry name" value="Thioredoxin-like"/>
    <property type="match status" value="1"/>
</dbReference>
<dbReference type="Gene3D" id="3.40.30.10">
    <property type="entry name" value="Glutaredoxin"/>
    <property type="match status" value="1"/>
</dbReference>
<dbReference type="PROSITE" id="PS00194">
    <property type="entry name" value="THIOREDOXIN_1"/>
    <property type="match status" value="1"/>
</dbReference>
<dbReference type="Proteomes" id="UP001595926">
    <property type="component" value="Unassembled WGS sequence"/>
</dbReference>
<accession>A0ABV9TD31</accession>
<dbReference type="PANTHER" id="PTHR45663:SF11">
    <property type="entry name" value="GEO12009P1"/>
    <property type="match status" value="1"/>
</dbReference>
<comment type="caution">
    <text evidence="9">The sequence shown here is derived from an EMBL/GenBank/DDBJ whole genome shotgun (WGS) entry which is preliminary data.</text>
</comment>
<dbReference type="InterPro" id="IPR005746">
    <property type="entry name" value="Thioredoxin"/>
</dbReference>
<feature type="domain" description="Thioredoxin" evidence="8">
    <location>
        <begin position="1"/>
        <end position="109"/>
    </location>
</feature>
<dbReference type="Pfam" id="PF00085">
    <property type="entry name" value="Thioredoxin"/>
    <property type="match status" value="1"/>
</dbReference>
<gene>
    <name evidence="9" type="primary">trxA</name>
    <name evidence="9" type="ORF">ACFPDQ_06545</name>
</gene>
<dbReference type="InterPro" id="IPR036249">
    <property type="entry name" value="Thioredoxin-like_sf"/>
</dbReference>
<evidence type="ECO:0000256" key="6">
    <source>
        <dbReference type="NCBIfam" id="TIGR01068"/>
    </source>
</evidence>
<keyword evidence="4" id="KW-1015">Disulfide bond</keyword>
<dbReference type="PIRSF" id="PIRSF000077">
    <property type="entry name" value="Thioredoxin"/>
    <property type="match status" value="1"/>
</dbReference>
<keyword evidence="2" id="KW-0813">Transport</keyword>
<organism evidence="9 10">
    <name type="scientific">Pseudofrancisella aestuarii</name>
    <dbReference type="NCBI Taxonomy" id="2670347"/>
    <lineage>
        <taxon>Bacteria</taxon>
        <taxon>Pseudomonadati</taxon>
        <taxon>Pseudomonadota</taxon>
        <taxon>Gammaproteobacteria</taxon>
        <taxon>Thiotrichales</taxon>
        <taxon>Francisellaceae</taxon>
        <taxon>Pseudofrancisella</taxon>
    </lineage>
</organism>
<dbReference type="CDD" id="cd02947">
    <property type="entry name" value="TRX_family"/>
    <property type="match status" value="1"/>
</dbReference>
<keyword evidence="10" id="KW-1185">Reference proteome</keyword>
<dbReference type="InterPro" id="IPR017937">
    <property type="entry name" value="Thioredoxin_CS"/>
</dbReference>
<dbReference type="PANTHER" id="PTHR45663">
    <property type="entry name" value="GEO12009P1"/>
    <property type="match status" value="1"/>
</dbReference>
<evidence type="ECO:0000259" key="8">
    <source>
        <dbReference type="PROSITE" id="PS51352"/>
    </source>
</evidence>
<comment type="similarity">
    <text evidence="1 7">Belongs to the thioredoxin family.</text>
</comment>
<dbReference type="PRINTS" id="PR00421">
    <property type="entry name" value="THIOREDOXIN"/>
</dbReference>
<name>A0ABV9TD31_9GAMM</name>
<protein>
    <recommendedName>
        <fullName evidence="6 7">Thioredoxin</fullName>
    </recommendedName>
</protein>
<keyword evidence="3" id="KW-0249">Electron transport</keyword>
<evidence type="ECO:0000256" key="1">
    <source>
        <dbReference type="ARBA" id="ARBA00008987"/>
    </source>
</evidence>
<evidence type="ECO:0000256" key="4">
    <source>
        <dbReference type="ARBA" id="ARBA00023157"/>
    </source>
</evidence>
<dbReference type="EMBL" id="JBHSJH010000002">
    <property type="protein sequence ID" value="MFC4892706.1"/>
    <property type="molecule type" value="Genomic_DNA"/>
</dbReference>
<sequence>MGLGKVITANENSFETVLEKAGSKPVLVDFFAEWCGPCKMQEPILDKLSKDYDGAVIVKINVDENQSLAAKFGIRSIPTMIIFKNGKEIETMHGVKTQSQLEDKLNSHK</sequence>
<proteinExistence type="inferred from homology"/>
<evidence type="ECO:0000256" key="7">
    <source>
        <dbReference type="PIRNR" id="PIRNR000077"/>
    </source>
</evidence>
<evidence type="ECO:0000313" key="9">
    <source>
        <dbReference type="EMBL" id="MFC4892706.1"/>
    </source>
</evidence>
<dbReference type="NCBIfam" id="TIGR01068">
    <property type="entry name" value="thioredoxin"/>
    <property type="match status" value="1"/>
</dbReference>
<keyword evidence="5" id="KW-0676">Redox-active center</keyword>